<name>A0ABM1SID6_LIMPO</name>
<accession>A0ABM1SID6</accession>
<evidence type="ECO:0000256" key="1">
    <source>
        <dbReference type="SAM" id="Coils"/>
    </source>
</evidence>
<dbReference type="PANTHER" id="PTHR19378:SF0">
    <property type="entry name" value="HAUS AUGMIN-LIKE COMPLEX SUBUNIT 3"/>
    <property type="match status" value="1"/>
</dbReference>
<dbReference type="PANTHER" id="PTHR19378">
    <property type="entry name" value="GOLGIN- RELATED"/>
    <property type="match status" value="1"/>
</dbReference>
<organism evidence="3 4">
    <name type="scientific">Limulus polyphemus</name>
    <name type="common">Atlantic horseshoe crab</name>
    <dbReference type="NCBI Taxonomy" id="6850"/>
    <lineage>
        <taxon>Eukaryota</taxon>
        <taxon>Metazoa</taxon>
        <taxon>Ecdysozoa</taxon>
        <taxon>Arthropoda</taxon>
        <taxon>Chelicerata</taxon>
        <taxon>Merostomata</taxon>
        <taxon>Xiphosura</taxon>
        <taxon>Limulidae</taxon>
        <taxon>Limulus</taxon>
    </lineage>
</organism>
<evidence type="ECO:0000256" key="2">
    <source>
        <dbReference type="SAM" id="SignalP"/>
    </source>
</evidence>
<dbReference type="Proteomes" id="UP000694941">
    <property type="component" value="Unplaced"/>
</dbReference>
<sequence length="354" mass="40753">MCTSICMFVLLSLQVTEEARVKAYAQERSLDAKVIVLQDKLKKLNIEDFTSDAVLIRKHQEQTENNLHSVQHQVLELLKSTVPNAVQQYVQMNSAVVITGDYQLKLARQEYFFNKQNIVIEHLLKQRARQEFLQMVMEVEAQAHRDLYSLLQKLQKALQEEWRDFQERMCKMMTIQQQDQERSAHTIDSTDTAGKALLNILEGSGSGCGTLFPTYTRLAEAAEKLEEQNRALQENILTNRMEQMQCLDSLEGELKKWLNLTYGNTTVGSSQPITGPRELAEGLTKLASKVETLEKRVLDGMRDFDRRKKQLQANPLHIKERELFVSFFLSPKHLKTEVETLLAQAEGELLLKQK</sequence>
<feature type="signal peptide" evidence="2">
    <location>
        <begin position="1"/>
        <end position="18"/>
    </location>
</feature>
<dbReference type="PRINTS" id="PR02089">
    <property type="entry name" value="HAUSAUGMINL3"/>
</dbReference>
<keyword evidence="2" id="KW-0732">Signal</keyword>
<gene>
    <name evidence="4" type="primary">LOC106460872</name>
</gene>
<keyword evidence="3" id="KW-1185">Reference proteome</keyword>
<evidence type="ECO:0000313" key="4">
    <source>
        <dbReference type="RefSeq" id="XP_022243391.1"/>
    </source>
</evidence>
<protein>
    <submittedName>
        <fullName evidence="4">HAUS augmin-like complex subunit 3</fullName>
    </submittedName>
</protein>
<evidence type="ECO:0000313" key="3">
    <source>
        <dbReference type="Proteomes" id="UP000694941"/>
    </source>
</evidence>
<dbReference type="InterPro" id="IPR026206">
    <property type="entry name" value="HAUS3"/>
</dbReference>
<keyword evidence="1" id="KW-0175">Coiled coil</keyword>
<dbReference type="GeneID" id="106460872"/>
<feature type="chain" id="PRO_5047004345" evidence="2">
    <location>
        <begin position="19"/>
        <end position="354"/>
    </location>
</feature>
<proteinExistence type="predicted"/>
<feature type="coiled-coil region" evidence="1">
    <location>
        <begin position="215"/>
        <end position="242"/>
    </location>
</feature>
<dbReference type="RefSeq" id="XP_022243391.1">
    <property type="nucleotide sequence ID" value="XM_022387683.1"/>
</dbReference>
<reference evidence="4" key="1">
    <citation type="submission" date="2025-08" db="UniProtKB">
        <authorList>
            <consortium name="RefSeq"/>
        </authorList>
    </citation>
    <scope>IDENTIFICATION</scope>
    <source>
        <tissue evidence="4">Muscle</tissue>
    </source>
</reference>